<dbReference type="AlphaFoldDB" id="A0A146KJ32"/>
<dbReference type="PANTHER" id="PTHR22118:SF14">
    <property type="entry name" value="DYNEIN AXONEMAL ASSEMBLY FACTOR 3"/>
    <property type="match status" value="1"/>
</dbReference>
<dbReference type="InterPro" id="IPR028235">
    <property type="entry name" value="DNAAF3_C"/>
</dbReference>
<dbReference type="PANTHER" id="PTHR22118">
    <property type="entry name" value="DYNEIN ASSEMBLY FACTOR 3, AXONEMAL"/>
    <property type="match status" value="1"/>
</dbReference>
<feature type="non-terminal residue" evidence="2">
    <location>
        <position position="1"/>
    </location>
</feature>
<proteinExistence type="predicted"/>
<protein>
    <recommendedName>
        <fullName evidence="1">Dynein assembly factor 3 C-terminal domain-containing protein</fullName>
    </recommendedName>
</protein>
<dbReference type="GO" id="GO:0070286">
    <property type="term" value="P:axonemal dynein complex assembly"/>
    <property type="evidence" value="ECO:0007669"/>
    <property type="project" value="InterPro"/>
</dbReference>
<gene>
    <name evidence="2" type="ORF">TPC1_11550</name>
</gene>
<feature type="non-terminal residue" evidence="2">
    <location>
        <position position="454"/>
    </location>
</feature>
<sequence>SGFGNTQLWGLCPAAKLDQANKILLVDTGDLRYVFKNMHLDTEFFMYERNVTVIAKIILKILILVKMRYVEKLEEAIQLAHVYGELHSNVNVSIATLQELHGLAHLLIKFMASRPLEDSEKQIIADFQKLICISELKSSERDDLFEIFEKWRILCEIQFNKNELNTKKFKIPLKYEKMIENFQDSFVQRQKNFYQDRYDFRQNVCMWDYSMHLQKKLKYVGDVFYQQFRFSGTPYLKPYFRLFEYLDGQQQQGVAKRAPSSEESRMFCGFQNPTMMVAGRYECEMQVGPWFESQYGLIFVDQAQNDLLLKKQILGKTEFVEKIHYKIDKKLQMKKDEFSKTFLAGGPGSDEPVLCIIELNVLNLIEVSALINKKITFLSDFALNKERFSQWEEVVLSIEGCRFIGKKFNGAKLMIEKPEFICSINEELQKGWAAKVNAVDCEADENGIIAHCKK</sequence>
<evidence type="ECO:0000313" key="2">
    <source>
        <dbReference type="EMBL" id="JAP95456.1"/>
    </source>
</evidence>
<evidence type="ECO:0000259" key="1">
    <source>
        <dbReference type="Pfam" id="PF14740"/>
    </source>
</evidence>
<dbReference type="GO" id="GO:0044458">
    <property type="term" value="P:motile cilium assembly"/>
    <property type="evidence" value="ECO:0007669"/>
    <property type="project" value="TreeGrafter"/>
</dbReference>
<dbReference type="Pfam" id="PF14740">
    <property type="entry name" value="DUF4471"/>
    <property type="match status" value="1"/>
</dbReference>
<accession>A0A146KJ32</accession>
<feature type="domain" description="Dynein assembly factor 3 C-terminal" evidence="1">
    <location>
        <begin position="133"/>
        <end position="235"/>
    </location>
</feature>
<organism evidence="2">
    <name type="scientific">Trepomonas sp. PC1</name>
    <dbReference type="NCBI Taxonomy" id="1076344"/>
    <lineage>
        <taxon>Eukaryota</taxon>
        <taxon>Metamonada</taxon>
        <taxon>Diplomonadida</taxon>
        <taxon>Hexamitidae</taxon>
        <taxon>Hexamitinae</taxon>
        <taxon>Trepomonas</taxon>
    </lineage>
</organism>
<dbReference type="InterPro" id="IPR039304">
    <property type="entry name" value="DNAAF3"/>
</dbReference>
<name>A0A146KJ32_9EUKA</name>
<dbReference type="EMBL" id="GDID01001150">
    <property type="protein sequence ID" value="JAP95456.1"/>
    <property type="molecule type" value="Transcribed_RNA"/>
</dbReference>
<reference evidence="2" key="1">
    <citation type="submission" date="2015-07" db="EMBL/GenBank/DDBJ databases">
        <title>Adaptation to a free-living lifestyle via gene acquisitions in the diplomonad Trepomonas sp. PC1.</title>
        <authorList>
            <person name="Xu F."/>
            <person name="Jerlstrom-Hultqvist J."/>
            <person name="Kolisko M."/>
            <person name="Simpson A.G.B."/>
            <person name="Roger A.J."/>
            <person name="Svard S.G."/>
            <person name="Andersson J.O."/>
        </authorList>
    </citation>
    <scope>NUCLEOTIDE SEQUENCE</scope>
    <source>
        <strain evidence="2">PC1</strain>
    </source>
</reference>